<name>A0A2P6C7X2_9FLAO</name>
<evidence type="ECO:0000313" key="4">
    <source>
        <dbReference type="Proteomes" id="UP000247345"/>
    </source>
</evidence>
<evidence type="ECO:0000313" key="3">
    <source>
        <dbReference type="EMBL" id="PQJ69033.1"/>
    </source>
</evidence>
<dbReference type="OrthoDB" id="9807410at2"/>
<keyword evidence="1" id="KW-0732">Signal</keyword>
<dbReference type="AlphaFoldDB" id="A0A2P6C7X2"/>
<reference evidence="3 4" key="1">
    <citation type="submission" date="2016-12" db="EMBL/GenBank/DDBJ databases">
        <title>Trade-off between light-utilization and light-protection in marine flavobacteria.</title>
        <authorList>
            <person name="Kumagai Y."/>
            <person name="Yoshizawa S."/>
            <person name="Kogure K."/>
            <person name="Iwasaki W."/>
        </authorList>
    </citation>
    <scope>NUCLEOTIDE SEQUENCE [LARGE SCALE GENOMIC DNA]</scope>
    <source>
        <strain evidence="3 4">KCTC 12100</strain>
    </source>
</reference>
<dbReference type="RefSeq" id="WP_105050618.1">
    <property type="nucleotide sequence ID" value="NZ_CP150661.1"/>
</dbReference>
<gene>
    <name evidence="3" type="ORF">BTO14_13430</name>
</gene>
<sequence length="786" mass="86253">MRKLFSLYILFFTVFYSAQTDYSDSWEDFYSYNNVKDFVKVDDVIYALVDNAVFTYDIVSEELNKLSSVQGLSGETTSSIHYSSAFKRLVIGYENGLVEVVDNDGQITISSDIVSFNQFGEKSINDITEFNNNLYLSTPFGIVVYDIDKLEFGDTYFIGNGSSSLLVHQTEVFNGFIYAATDRGIYKADVTSNLLIDFNNWQEQFSGRDFTQITLLSNQLYVVENYLVGSQKNTTLFGLNGSVLTPKQTFAGDIISTIKASEANLALTLNNTAIILDLTMNEIFRVSANTETNFTLNTSYFENDTVFLGTKEFGILNTTSGQLTSFKEVHPEGPLFNDVFSIAASNDNVWVVYGGYSSVYGPIQNRKGFSHFNGENWINTKFNPNFPVIDLNHVSIDPNAENRVYISSFGDTNDVNSVSTGGLLVVENDEIKTFYNHLNSPLEDIEATDPNRVTVRVSTSVFDAQGNLWVTNIGFGNELKKLSTTGQWSSFDMKPVETSAGFGLSEIVIDRNNSLWYGSRANGVYVFNENGNRKKALIATPNLGNLPDINVRTVAVDGNNRVWLGTKSGLVMYNNASGVFDDATPNANAVVINGNDEGFGERLLGDQTINSIVVDGAENKWFGTDNGGVIYTNPNGQTTLANFSMQNSPLPSNKIVKIAVDNSTGKVYFATNKGVVVYNSKVAPFGDVLGAVYAYPNPVLKNHETVTIDGRNGTHLPKGTNVKIIDVAGNLVYESNVVEGQELQGGKVVWDKKNLAGTKVASGIYIVLLSNDDASETAVTKIAIVN</sequence>
<dbReference type="Proteomes" id="UP000247345">
    <property type="component" value="Unassembled WGS sequence"/>
</dbReference>
<accession>A0A2P6C7X2</accession>
<feature type="domain" description="PorZ N-terminal beta-propeller" evidence="2">
    <location>
        <begin position="45"/>
        <end position="202"/>
    </location>
</feature>
<dbReference type="Pfam" id="PF21544">
    <property type="entry name" value="PorZ_N_b_propeller"/>
    <property type="match status" value="1"/>
</dbReference>
<organism evidence="3 4">
    <name type="scientific">Polaribacter butkevichii</name>
    <dbReference type="NCBI Taxonomy" id="218490"/>
    <lineage>
        <taxon>Bacteria</taxon>
        <taxon>Pseudomonadati</taxon>
        <taxon>Bacteroidota</taxon>
        <taxon>Flavobacteriia</taxon>
        <taxon>Flavobacteriales</taxon>
        <taxon>Flavobacteriaceae</taxon>
    </lineage>
</organism>
<comment type="caution">
    <text evidence="3">The sequence shown here is derived from an EMBL/GenBank/DDBJ whole genome shotgun (WGS) entry which is preliminary data.</text>
</comment>
<dbReference type="Gene3D" id="2.130.10.10">
    <property type="entry name" value="YVTN repeat-like/Quinoprotein amine dehydrogenase"/>
    <property type="match status" value="2"/>
</dbReference>
<feature type="signal peptide" evidence="1">
    <location>
        <begin position="1"/>
        <end position="18"/>
    </location>
</feature>
<keyword evidence="4" id="KW-1185">Reference proteome</keyword>
<dbReference type="InterPro" id="IPR015943">
    <property type="entry name" value="WD40/YVTN_repeat-like_dom_sf"/>
</dbReference>
<dbReference type="EMBL" id="MSCK01000002">
    <property type="protein sequence ID" value="PQJ69033.1"/>
    <property type="molecule type" value="Genomic_DNA"/>
</dbReference>
<evidence type="ECO:0000259" key="2">
    <source>
        <dbReference type="Pfam" id="PF21544"/>
    </source>
</evidence>
<evidence type="ECO:0000256" key="1">
    <source>
        <dbReference type="SAM" id="SignalP"/>
    </source>
</evidence>
<proteinExistence type="predicted"/>
<dbReference type="Gene3D" id="2.60.40.4070">
    <property type="match status" value="1"/>
</dbReference>
<feature type="chain" id="PRO_5015182886" description="PorZ N-terminal beta-propeller domain-containing protein" evidence="1">
    <location>
        <begin position="19"/>
        <end position="786"/>
    </location>
</feature>
<dbReference type="InterPro" id="IPR048954">
    <property type="entry name" value="PorZ_N"/>
</dbReference>
<dbReference type="SUPFAM" id="SSF63829">
    <property type="entry name" value="Calcium-dependent phosphotriesterase"/>
    <property type="match status" value="1"/>
</dbReference>
<protein>
    <recommendedName>
        <fullName evidence="2">PorZ N-terminal beta-propeller domain-containing protein</fullName>
    </recommendedName>
</protein>